<evidence type="ECO:0000256" key="5">
    <source>
        <dbReference type="SAM" id="MobiDB-lite"/>
    </source>
</evidence>
<sequence length="385" mass="43405">METDDWATTESSLSDVKNTHGDDFIDVDFFVSGPGKWIHTAVYFLLCPLMMVFGIVTNCINLTVFIGGGLNDGMTINFLGLTISDLLYNVFYFTTRTLNSISSVFEESPYLNTLHMAFIMAKYGRMCFNVSSLLTVFAAIQKCACIAIPLTFRNFFTARRSTMVVLSIYIGVITYFLPYLSMDQLRPYQERFTNRTRLGYSMRNRDLGLAVDFVVGYSNRIVLPYVSQSLVVVCMVTMTVKLRAAANTRRKMTSSSTADTEETDVPPDSQRDATSTSTVAKKAGNTTVLSSKELRVIRSVNILCCVFIAGTTPQTIIEICDMAFDTFSDRGLHSPIYFFVRGIKQLLEVASTAINIVVYYRFNTKYKRVFQSIFARNKNDQKQVK</sequence>
<organism evidence="8 9">
    <name type="scientific">Plakobranchus ocellatus</name>
    <dbReference type="NCBI Taxonomy" id="259542"/>
    <lineage>
        <taxon>Eukaryota</taxon>
        <taxon>Metazoa</taxon>
        <taxon>Spiralia</taxon>
        <taxon>Lophotrochozoa</taxon>
        <taxon>Mollusca</taxon>
        <taxon>Gastropoda</taxon>
        <taxon>Heterobranchia</taxon>
        <taxon>Euthyneura</taxon>
        <taxon>Panpulmonata</taxon>
        <taxon>Sacoglossa</taxon>
        <taxon>Placobranchoidea</taxon>
        <taxon>Plakobranchidae</taxon>
        <taxon>Plakobranchus</taxon>
    </lineage>
</organism>
<accession>A0AAV4AT86</accession>
<feature type="transmembrane region" description="Helical" evidence="6">
    <location>
        <begin position="41"/>
        <end position="64"/>
    </location>
</feature>
<dbReference type="GO" id="GO:0016020">
    <property type="term" value="C:membrane"/>
    <property type="evidence" value="ECO:0007669"/>
    <property type="project" value="UniProtKB-SubCell"/>
</dbReference>
<proteinExistence type="predicted"/>
<dbReference type="InterPro" id="IPR052954">
    <property type="entry name" value="GPCR-Ligand_Int"/>
</dbReference>
<dbReference type="PROSITE" id="PS50262">
    <property type="entry name" value="G_PROTEIN_RECEP_F1_2"/>
    <property type="match status" value="1"/>
</dbReference>
<feature type="domain" description="G-protein coupled receptors family 1 profile" evidence="7">
    <location>
        <begin position="57"/>
        <end position="359"/>
    </location>
</feature>
<evidence type="ECO:0000256" key="4">
    <source>
        <dbReference type="ARBA" id="ARBA00023136"/>
    </source>
</evidence>
<keyword evidence="4 6" id="KW-0472">Membrane</keyword>
<evidence type="ECO:0000256" key="2">
    <source>
        <dbReference type="ARBA" id="ARBA00022692"/>
    </source>
</evidence>
<evidence type="ECO:0000256" key="1">
    <source>
        <dbReference type="ARBA" id="ARBA00004370"/>
    </source>
</evidence>
<comment type="subcellular location">
    <subcellularLocation>
        <location evidence="1">Membrane</location>
    </subcellularLocation>
</comment>
<keyword evidence="3 6" id="KW-1133">Transmembrane helix</keyword>
<evidence type="ECO:0000256" key="6">
    <source>
        <dbReference type="SAM" id="Phobius"/>
    </source>
</evidence>
<evidence type="ECO:0000259" key="7">
    <source>
        <dbReference type="PROSITE" id="PS50262"/>
    </source>
</evidence>
<comment type="caution">
    <text evidence="8">The sequence shown here is derived from an EMBL/GenBank/DDBJ whole genome shotgun (WGS) entry which is preliminary data.</text>
</comment>
<feature type="region of interest" description="Disordered" evidence="5">
    <location>
        <begin position="251"/>
        <end position="279"/>
    </location>
</feature>
<dbReference type="AlphaFoldDB" id="A0AAV4AT86"/>
<evidence type="ECO:0000313" key="8">
    <source>
        <dbReference type="EMBL" id="GFO09781.1"/>
    </source>
</evidence>
<dbReference type="Proteomes" id="UP000735302">
    <property type="component" value="Unassembled WGS sequence"/>
</dbReference>
<dbReference type="PANTHER" id="PTHR46641">
    <property type="entry name" value="FMRFAMIDE RECEPTOR-RELATED"/>
    <property type="match status" value="1"/>
</dbReference>
<keyword evidence="2 6" id="KW-0812">Transmembrane</keyword>
<dbReference type="Gene3D" id="1.20.1070.10">
    <property type="entry name" value="Rhodopsin 7-helix transmembrane proteins"/>
    <property type="match status" value="1"/>
</dbReference>
<keyword evidence="8" id="KW-0675">Receptor</keyword>
<feature type="transmembrane region" description="Helical" evidence="6">
    <location>
        <begin position="76"/>
        <end position="94"/>
    </location>
</feature>
<dbReference type="PANTHER" id="PTHR46641:SF2">
    <property type="entry name" value="FMRFAMIDE RECEPTOR"/>
    <property type="match status" value="1"/>
</dbReference>
<keyword evidence="9" id="KW-1185">Reference proteome</keyword>
<evidence type="ECO:0000313" key="9">
    <source>
        <dbReference type="Proteomes" id="UP000735302"/>
    </source>
</evidence>
<feature type="transmembrane region" description="Helical" evidence="6">
    <location>
        <begin position="161"/>
        <end position="180"/>
    </location>
</feature>
<dbReference type="EMBL" id="BLXT01004127">
    <property type="protein sequence ID" value="GFO09781.1"/>
    <property type="molecule type" value="Genomic_DNA"/>
</dbReference>
<gene>
    <name evidence="8" type="ORF">PoB_003628600</name>
</gene>
<dbReference type="InterPro" id="IPR017452">
    <property type="entry name" value="GPCR_Rhodpsn_7TM"/>
</dbReference>
<protein>
    <submittedName>
        <fullName evidence="8">Chemosensory receptor a</fullName>
    </submittedName>
</protein>
<reference evidence="8 9" key="1">
    <citation type="journal article" date="2021" name="Elife">
        <title>Chloroplast acquisition without the gene transfer in kleptoplastic sea slugs, Plakobranchus ocellatus.</title>
        <authorList>
            <person name="Maeda T."/>
            <person name="Takahashi S."/>
            <person name="Yoshida T."/>
            <person name="Shimamura S."/>
            <person name="Takaki Y."/>
            <person name="Nagai Y."/>
            <person name="Toyoda A."/>
            <person name="Suzuki Y."/>
            <person name="Arimoto A."/>
            <person name="Ishii H."/>
            <person name="Satoh N."/>
            <person name="Nishiyama T."/>
            <person name="Hasebe M."/>
            <person name="Maruyama T."/>
            <person name="Minagawa J."/>
            <person name="Obokata J."/>
            <person name="Shigenobu S."/>
        </authorList>
    </citation>
    <scope>NUCLEOTIDE SEQUENCE [LARGE SCALE GENOMIC DNA]</scope>
</reference>
<dbReference type="SUPFAM" id="SSF81321">
    <property type="entry name" value="Family A G protein-coupled receptor-like"/>
    <property type="match status" value="1"/>
</dbReference>
<evidence type="ECO:0000256" key="3">
    <source>
        <dbReference type="ARBA" id="ARBA00022989"/>
    </source>
</evidence>
<name>A0AAV4AT86_9GAST</name>